<proteinExistence type="inferred from homology"/>
<dbReference type="Gene3D" id="2.130.10.120">
    <property type="entry name" value="Prolyl oligopeptidase, N-terminal domain"/>
    <property type="match status" value="1"/>
</dbReference>
<organism evidence="3">
    <name type="scientific">marine metagenome</name>
    <dbReference type="NCBI Taxonomy" id="408172"/>
    <lineage>
        <taxon>unclassified sequences</taxon>
        <taxon>metagenomes</taxon>
        <taxon>ecological metagenomes</taxon>
    </lineage>
</organism>
<dbReference type="Pfam" id="PF02897">
    <property type="entry name" value="Peptidase_S9_N"/>
    <property type="match status" value="1"/>
</dbReference>
<comment type="similarity">
    <text evidence="1">Belongs to the peptidase S9A family.</text>
</comment>
<dbReference type="InterPro" id="IPR023302">
    <property type="entry name" value="Pept_S9A_N"/>
</dbReference>
<feature type="domain" description="Peptidase S9A N-terminal" evidence="2">
    <location>
        <begin position="4"/>
        <end position="183"/>
    </location>
</feature>
<dbReference type="InterPro" id="IPR051543">
    <property type="entry name" value="Serine_Peptidase_S9A"/>
</dbReference>
<dbReference type="Gene3D" id="3.40.50.1820">
    <property type="entry name" value="alpha/beta hydrolase"/>
    <property type="match status" value="1"/>
</dbReference>
<dbReference type="PANTHER" id="PTHR11757:SF19">
    <property type="entry name" value="PROLYL ENDOPEPTIDASE-LIKE"/>
    <property type="match status" value="1"/>
</dbReference>
<evidence type="ECO:0000256" key="1">
    <source>
        <dbReference type="ARBA" id="ARBA00005228"/>
    </source>
</evidence>
<feature type="non-terminal residue" evidence="3">
    <location>
        <position position="184"/>
    </location>
</feature>
<evidence type="ECO:0000313" key="3">
    <source>
        <dbReference type="EMBL" id="SVD00689.1"/>
    </source>
</evidence>
<evidence type="ECO:0000259" key="2">
    <source>
        <dbReference type="Pfam" id="PF02897"/>
    </source>
</evidence>
<sequence length="184" mass="21571">MKLPQLRKQRTSKNYHGITINDDYAWVDQPDILEVLKDSSKLLPEVKKYVEENNNITEQYFADSKNLQKKLFDEIKSKIKLDDTSLKFKDKRYFYWTKTTAEGNYGKKLRQLIDGSKSEEVIFDGDIEKKKHGSEYFGLGTVDVSYNDKLLSYSLDLVGSEYYTIYIRDIATNKIFDEKIENTS</sequence>
<dbReference type="GO" id="GO:0004252">
    <property type="term" value="F:serine-type endopeptidase activity"/>
    <property type="evidence" value="ECO:0007669"/>
    <property type="project" value="InterPro"/>
</dbReference>
<reference evidence="3" key="1">
    <citation type="submission" date="2018-05" db="EMBL/GenBank/DDBJ databases">
        <authorList>
            <person name="Lanie J.A."/>
            <person name="Ng W.-L."/>
            <person name="Kazmierczak K.M."/>
            <person name="Andrzejewski T.M."/>
            <person name="Davidsen T.M."/>
            <person name="Wayne K.J."/>
            <person name="Tettelin H."/>
            <person name="Glass J.I."/>
            <person name="Rusch D."/>
            <person name="Podicherti R."/>
            <person name="Tsui H.-C.T."/>
            <person name="Winkler M.E."/>
        </authorList>
    </citation>
    <scope>NUCLEOTIDE SEQUENCE</scope>
</reference>
<name>A0A382RSM6_9ZZZZ</name>
<dbReference type="AlphaFoldDB" id="A0A382RSM6"/>
<dbReference type="PANTHER" id="PTHR11757">
    <property type="entry name" value="PROTEASE FAMILY S9A OLIGOPEPTIDASE"/>
    <property type="match status" value="1"/>
</dbReference>
<dbReference type="InterPro" id="IPR029058">
    <property type="entry name" value="AB_hydrolase_fold"/>
</dbReference>
<dbReference type="SUPFAM" id="SSF50993">
    <property type="entry name" value="Peptidase/esterase 'gauge' domain"/>
    <property type="match status" value="1"/>
</dbReference>
<gene>
    <name evidence="3" type="ORF">METZ01_LOCUS353543</name>
</gene>
<accession>A0A382RSM6</accession>
<protein>
    <recommendedName>
        <fullName evidence="2">Peptidase S9A N-terminal domain-containing protein</fullName>
    </recommendedName>
</protein>
<dbReference type="EMBL" id="UINC01123908">
    <property type="protein sequence ID" value="SVD00689.1"/>
    <property type="molecule type" value="Genomic_DNA"/>
</dbReference>